<evidence type="ECO:0000313" key="2">
    <source>
        <dbReference type="EMBL" id="SDN72562.1"/>
    </source>
</evidence>
<accession>A0A1H0DQY0</accession>
<dbReference type="STRING" id="419597.SAMN04487957_101508"/>
<keyword evidence="3" id="KW-1185">Reference proteome</keyword>
<feature type="chain" id="PRO_5011518436" description="Lipid A deacylase LpxR family protein" evidence="1">
    <location>
        <begin position="23"/>
        <end position="332"/>
    </location>
</feature>
<dbReference type="AlphaFoldDB" id="A0A1H0DQY0"/>
<gene>
    <name evidence="2" type="ORF">SAMN04487957_101508</name>
</gene>
<feature type="signal peptide" evidence="1">
    <location>
        <begin position="1"/>
        <end position="22"/>
    </location>
</feature>
<dbReference type="Pfam" id="PF09982">
    <property type="entry name" value="LpxR"/>
    <property type="match status" value="1"/>
</dbReference>
<dbReference type="OrthoDB" id="9776275at2"/>
<organism evidence="2 3">
    <name type="scientific">Halomonas shengliensis</name>
    <dbReference type="NCBI Taxonomy" id="419597"/>
    <lineage>
        <taxon>Bacteria</taxon>
        <taxon>Pseudomonadati</taxon>
        <taxon>Pseudomonadota</taxon>
        <taxon>Gammaproteobacteria</taxon>
        <taxon>Oceanospirillales</taxon>
        <taxon>Halomonadaceae</taxon>
        <taxon>Halomonas</taxon>
    </lineage>
</organism>
<dbReference type="EMBL" id="FNIV01000001">
    <property type="protein sequence ID" value="SDN72562.1"/>
    <property type="molecule type" value="Genomic_DNA"/>
</dbReference>
<evidence type="ECO:0000313" key="3">
    <source>
        <dbReference type="Proteomes" id="UP000199075"/>
    </source>
</evidence>
<dbReference type="RefSeq" id="WP_089676808.1">
    <property type="nucleotide sequence ID" value="NZ_FNIV01000001.1"/>
</dbReference>
<protein>
    <recommendedName>
        <fullName evidence="4">Lipid A deacylase LpxR family protein</fullName>
    </recommendedName>
</protein>
<keyword evidence="1" id="KW-0732">Signal</keyword>
<proteinExistence type="predicted"/>
<sequence length="332" mass="36799">MVQVRAWVLGGLLLGLTSLVHAQQPASGLLTIKSENDSYSVFSDSDGHYTNGVEAIWSFEPEAQHWLHRVAAILPGWRDSGLDGGAYRLTHQMYTPEEIRIPRLVEDDRPYAGLLLGGISLFDNVPHAGWREARSLNLDVGLVGPASGAELLQREFHEVIAADKPRGWDHQLNNEPVVNLAYKHTWIDRASVAGLDLEYGPRLGFALGNLYTYAASGLGLRLGSNLDASFGIPAIAPAQGGWSYFRPDQDFNWSAFASLEGRYIAHNLLLDGNTFEDSHSVDREEWVGDALIGVALSWDRWQLSLAHAWRTKEFASQNAHHAFGSLTLSRWF</sequence>
<name>A0A1H0DQY0_9GAMM</name>
<dbReference type="Gene3D" id="2.40.128.140">
    <property type="entry name" value="Outer membrane protein"/>
    <property type="match status" value="1"/>
</dbReference>
<evidence type="ECO:0008006" key="4">
    <source>
        <dbReference type="Google" id="ProtNLM"/>
    </source>
</evidence>
<dbReference type="InterPro" id="IPR018707">
    <property type="entry name" value="LpxR"/>
</dbReference>
<dbReference type="Proteomes" id="UP000199075">
    <property type="component" value="Unassembled WGS sequence"/>
</dbReference>
<reference evidence="3" key="1">
    <citation type="submission" date="2016-10" db="EMBL/GenBank/DDBJ databases">
        <authorList>
            <person name="Varghese N."/>
            <person name="Submissions S."/>
        </authorList>
    </citation>
    <scope>NUCLEOTIDE SEQUENCE [LARGE SCALE GENOMIC DNA]</scope>
    <source>
        <strain evidence="3">CGMCC 1.6444</strain>
    </source>
</reference>
<dbReference type="InterPro" id="IPR037107">
    <property type="entry name" value="Put_OMP_sf"/>
</dbReference>
<evidence type="ECO:0000256" key="1">
    <source>
        <dbReference type="SAM" id="SignalP"/>
    </source>
</evidence>